<dbReference type="Gene3D" id="3.40.190.10">
    <property type="entry name" value="Periplasmic binding protein-like II"/>
    <property type="match status" value="2"/>
</dbReference>
<evidence type="ECO:0000256" key="3">
    <source>
        <dbReference type="ARBA" id="ARBA00022729"/>
    </source>
</evidence>
<comment type="caution">
    <text evidence="4">The sequence shown here is derived from an EMBL/GenBank/DDBJ whole genome shotgun (WGS) entry which is preliminary data.</text>
</comment>
<dbReference type="PROSITE" id="PS51257">
    <property type="entry name" value="PROKAR_LIPOPROTEIN"/>
    <property type="match status" value="1"/>
</dbReference>
<keyword evidence="5" id="KW-1185">Reference proteome</keyword>
<organism evidence="4 5">
    <name type="scientific">Vagococcus allomyrinae</name>
    <dbReference type="NCBI Taxonomy" id="2794353"/>
    <lineage>
        <taxon>Bacteria</taxon>
        <taxon>Bacillati</taxon>
        <taxon>Bacillota</taxon>
        <taxon>Bacilli</taxon>
        <taxon>Lactobacillales</taxon>
        <taxon>Enterococcaceae</taxon>
        <taxon>Vagococcus</taxon>
    </lineage>
</organism>
<sequence length="316" mass="34752">MKKWLGGIIATMLSVVLLVGCAPEEKQSKVATEGQEVTIRLGVMPSTDNIPFIIAQKEGYAKEQGVKLELEVFKSANDRDAALQAGKLDGVITDLVAVAIYRQGDLDVKVVAAPYDQFDLVTNDEAKTVADLKGKEVVFAARTGTAYAIDMMLKEAGLTRADIKANEVPQVSARLELLTNKKVAGAILPEPFVTMAKVDQMTVVQSTRDIGINPFAIAFTTDFIDEQSDAIRGMFDAYNQAVTYLETTDKSEYIELFIAEVGFPATLKEQIEIPDYGKIEQVKVADIDSAFEWARQEELLKKELNGKDVISHVYFN</sequence>
<comment type="similarity">
    <text evidence="2">Belongs to the bacterial solute-binding protein SsuA/TauA family.</text>
</comment>
<keyword evidence="3" id="KW-0732">Signal</keyword>
<protein>
    <submittedName>
        <fullName evidence="4">ABC transporter substrate-binding protein</fullName>
    </submittedName>
</protein>
<name>A0A940PAL0_9ENTE</name>
<comment type="subcellular location">
    <subcellularLocation>
        <location evidence="1">Periplasm</location>
    </subcellularLocation>
</comment>
<dbReference type="RefSeq" id="WP_209524786.1">
    <property type="nucleotide sequence ID" value="NZ_JAEEGA010000001.1"/>
</dbReference>
<evidence type="ECO:0000256" key="1">
    <source>
        <dbReference type="ARBA" id="ARBA00004418"/>
    </source>
</evidence>
<evidence type="ECO:0000313" key="4">
    <source>
        <dbReference type="EMBL" id="MBP1039906.1"/>
    </source>
</evidence>
<dbReference type="EMBL" id="JAEEGA010000001">
    <property type="protein sequence ID" value="MBP1039906.1"/>
    <property type="molecule type" value="Genomic_DNA"/>
</dbReference>
<dbReference type="Pfam" id="PF13379">
    <property type="entry name" value="NMT1_2"/>
    <property type="match status" value="1"/>
</dbReference>
<dbReference type="GO" id="GO:0042597">
    <property type="term" value="C:periplasmic space"/>
    <property type="evidence" value="ECO:0007669"/>
    <property type="project" value="UniProtKB-SubCell"/>
</dbReference>
<dbReference type="AlphaFoldDB" id="A0A940PAL0"/>
<evidence type="ECO:0000313" key="5">
    <source>
        <dbReference type="Proteomes" id="UP000674938"/>
    </source>
</evidence>
<dbReference type="PANTHER" id="PTHR30024">
    <property type="entry name" value="ALIPHATIC SULFONATES-BINDING PROTEIN-RELATED"/>
    <property type="match status" value="1"/>
</dbReference>
<dbReference type="SUPFAM" id="SSF53850">
    <property type="entry name" value="Periplasmic binding protein-like II"/>
    <property type="match status" value="1"/>
</dbReference>
<accession>A0A940PAL0</accession>
<dbReference type="Proteomes" id="UP000674938">
    <property type="component" value="Unassembled WGS sequence"/>
</dbReference>
<evidence type="ECO:0000256" key="2">
    <source>
        <dbReference type="ARBA" id="ARBA00010742"/>
    </source>
</evidence>
<dbReference type="PANTHER" id="PTHR30024:SF47">
    <property type="entry name" value="TAURINE-BINDING PERIPLASMIC PROTEIN"/>
    <property type="match status" value="1"/>
</dbReference>
<reference evidence="4" key="1">
    <citation type="submission" date="2020-12" db="EMBL/GenBank/DDBJ databases">
        <title>Vagococcus allomyrinae sp. nov. and Enterococcus lavae sp. nov., isolated from the larvae of Allomyrina dichotoma.</title>
        <authorList>
            <person name="Lee S.D."/>
        </authorList>
    </citation>
    <scope>NUCLEOTIDE SEQUENCE</scope>
    <source>
        <strain evidence="4">BWB3-3</strain>
    </source>
</reference>
<gene>
    <name evidence="4" type="ORF">I6N95_02665</name>
</gene>
<proteinExistence type="inferred from homology"/>